<gene>
    <name evidence="1" type="ORF">M9458_032318</name>
</gene>
<evidence type="ECO:0000313" key="2">
    <source>
        <dbReference type="Proteomes" id="UP001529510"/>
    </source>
</evidence>
<comment type="caution">
    <text evidence="1">The sequence shown here is derived from an EMBL/GenBank/DDBJ whole genome shotgun (WGS) entry which is preliminary data.</text>
</comment>
<evidence type="ECO:0000313" key="1">
    <source>
        <dbReference type="EMBL" id="KAL0172007.1"/>
    </source>
</evidence>
<name>A0ABD0PD95_CIRMR</name>
<accession>A0ABD0PD95</accession>
<feature type="non-terminal residue" evidence="1">
    <location>
        <position position="1"/>
    </location>
</feature>
<sequence length="124" mass="14881">EEVIQSRVTTEEQVIEVMTVSAKEEIILPEKKRTSIIQTPQFPVVPRDIEDDWFQFFDKVPYEAEEKRAVERRRKEEEQIQQQEQVTAVYRRPEPFILEQRAAEPQRDVDDDWFIIFDVSPKES</sequence>
<keyword evidence="2" id="KW-1185">Reference proteome</keyword>
<reference evidence="1 2" key="1">
    <citation type="submission" date="2024-05" db="EMBL/GenBank/DDBJ databases">
        <title>Genome sequencing and assembly of Indian major carp, Cirrhinus mrigala (Hamilton, 1822).</title>
        <authorList>
            <person name="Mohindra V."/>
            <person name="Chowdhury L.M."/>
            <person name="Lal K."/>
            <person name="Jena J.K."/>
        </authorList>
    </citation>
    <scope>NUCLEOTIDE SEQUENCE [LARGE SCALE GENOMIC DNA]</scope>
    <source>
        <strain evidence="1">CM1030</strain>
        <tissue evidence="1">Blood</tissue>
    </source>
</reference>
<dbReference type="EMBL" id="JAMKFB020000016">
    <property type="protein sequence ID" value="KAL0172007.1"/>
    <property type="molecule type" value="Genomic_DNA"/>
</dbReference>
<dbReference type="Proteomes" id="UP001529510">
    <property type="component" value="Unassembled WGS sequence"/>
</dbReference>
<protein>
    <submittedName>
        <fullName evidence="1">Uncharacterized protein</fullName>
    </submittedName>
</protein>
<proteinExistence type="predicted"/>
<feature type="non-terminal residue" evidence="1">
    <location>
        <position position="124"/>
    </location>
</feature>
<organism evidence="1 2">
    <name type="scientific">Cirrhinus mrigala</name>
    <name type="common">Mrigala</name>
    <dbReference type="NCBI Taxonomy" id="683832"/>
    <lineage>
        <taxon>Eukaryota</taxon>
        <taxon>Metazoa</taxon>
        <taxon>Chordata</taxon>
        <taxon>Craniata</taxon>
        <taxon>Vertebrata</taxon>
        <taxon>Euteleostomi</taxon>
        <taxon>Actinopterygii</taxon>
        <taxon>Neopterygii</taxon>
        <taxon>Teleostei</taxon>
        <taxon>Ostariophysi</taxon>
        <taxon>Cypriniformes</taxon>
        <taxon>Cyprinidae</taxon>
        <taxon>Labeoninae</taxon>
        <taxon>Labeonini</taxon>
        <taxon>Cirrhinus</taxon>
    </lineage>
</organism>
<dbReference type="AlphaFoldDB" id="A0ABD0PD95"/>